<dbReference type="Pfam" id="PF00005">
    <property type="entry name" value="ABC_tran"/>
    <property type="match status" value="1"/>
</dbReference>
<dbReference type="SMART" id="SM00382">
    <property type="entry name" value="AAA"/>
    <property type="match status" value="1"/>
</dbReference>
<reference evidence="6" key="1">
    <citation type="submission" date="2012-03" db="EMBL/GenBank/DDBJ databases">
        <title>Functional metagenomics reveals considerable lignocellulase gene clusters in the gut microbiome of a wood-feeding higher termite.</title>
        <authorList>
            <person name="Liu N."/>
        </authorList>
    </citation>
    <scope>NUCLEOTIDE SEQUENCE</scope>
</reference>
<dbReference type="AlphaFoldDB" id="A0A806JZ92"/>
<dbReference type="InterPro" id="IPR027417">
    <property type="entry name" value="P-loop_NTPase"/>
</dbReference>
<keyword evidence="4 6" id="KW-0067">ATP-binding</keyword>
<dbReference type="PROSITE" id="PS50893">
    <property type="entry name" value="ABC_TRANSPORTER_2"/>
    <property type="match status" value="1"/>
</dbReference>
<keyword evidence="2" id="KW-0813">Transport</keyword>
<dbReference type="CDD" id="cd03264">
    <property type="entry name" value="ABC_drug_resistance_like"/>
    <property type="match status" value="1"/>
</dbReference>
<evidence type="ECO:0000259" key="5">
    <source>
        <dbReference type="PROSITE" id="PS50893"/>
    </source>
</evidence>
<protein>
    <submittedName>
        <fullName evidence="6">ABC transporter ATP-binding protein</fullName>
    </submittedName>
</protein>
<dbReference type="SUPFAM" id="SSF52540">
    <property type="entry name" value="P-loop containing nucleoside triphosphate hydrolases"/>
    <property type="match status" value="1"/>
</dbReference>
<dbReference type="GO" id="GO:0005524">
    <property type="term" value="F:ATP binding"/>
    <property type="evidence" value="ECO:0007669"/>
    <property type="project" value="UniProtKB-KW"/>
</dbReference>
<feature type="domain" description="ABC transporter" evidence="5">
    <location>
        <begin position="3"/>
        <end position="232"/>
    </location>
</feature>
<name>A0A806JZ92_9BACT</name>
<dbReference type="PANTHER" id="PTHR43335">
    <property type="entry name" value="ABC TRANSPORTER, ATP-BINDING PROTEIN"/>
    <property type="match status" value="1"/>
</dbReference>
<evidence type="ECO:0000256" key="2">
    <source>
        <dbReference type="ARBA" id="ARBA00022448"/>
    </source>
</evidence>
<evidence type="ECO:0000256" key="1">
    <source>
        <dbReference type="ARBA" id="ARBA00005417"/>
    </source>
</evidence>
<evidence type="ECO:0000256" key="4">
    <source>
        <dbReference type="ARBA" id="ARBA00022840"/>
    </source>
</evidence>
<dbReference type="InterPro" id="IPR017871">
    <property type="entry name" value="ABC_transporter-like_CS"/>
</dbReference>
<comment type="similarity">
    <text evidence="1">Belongs to the ABC transporter superfamily.</text>
</comment>
<accession>A0A806JZ92</accession>
<dbReference type="Gene3D" id="3.40.50.300">
    <property type="entry name" value="P-loop containing nucleotide triphosphate hydrolases"/>
    <property type="match status" value="1"/>
</dbReference>
<evidence type="ECO:0000256" key="3">
    <source>
        <dbReference type="ARBA" id="ARBA00022741"/>
    </source>
</evidence>
<dbReference type="InterPro" id="IPR003439">
    <property type="entry name" value="ABC_transporter-like_ATP-bd"/>
</dbReference>
<proteinExistence type="inferred from homology"/>
<keyword evidence="3" id="KW-0547">Nucleotide-binding</keyword>
<sequence length="241" mass="26585">MKLIINNVTKKYTGVQALSDFCLEIESGGVFGLVGPNGAGKSTLMKILATIIKPTSGEVIWDDVNILKKPNEIKRVLGYLPQDVSVYPNLTAYEFLNYIAALKSLKSSDAKRQISDLLEIFHLSEYKKRRLSDYSGGMRQRVGIACALLGNPQVIIVDEPSVGLDPEERIGLRNLLCDMAKSRIVLLSTHIISDIESTAAQLAVIQKGRLVFHGTPKLFTQNTNGDMEAAYLDFVRKEDAV</sequence>
<dbReference type="PANTHER" id="PTHR43335:SF2">
    <property type="entry name" value="ABC TRANSPORTER, ATP-BINDING PROTEIN"/>
    <property type="match status" value="1"/>
</dbReference>
<dbReference type="EMBL" id="JQ844200">
    <property type="protein sequence ID" value="AGS52502.1"/>
    <property type="molecule type" value="Genomic_DNA"/>
</dbReference>
<organism evidence="6">
    <name type="scientific">uncultured bacterium contig00005</name>
    <dbReference type="NCBI Taxonomy" id="1181497"/>
    <lineage>
        <taxon>Bacteria</taxon>
        <taxon>environmental samples</taxon>
    </lineage>
</organism>
<evidence type="ECO:0000313" key="6">
    <source>
        <dbReference type="EMBL" id="AGS52502.1"/>
    </source>
</evidence>
<dbReference type="InterPro" id="IPR003593">
    <property type="entry name" value="AAA+_ATPase"/>
</dbReference>
<dbReference type="PROSITE" id="PS00211">
    <property type="entry name" value="ABC_TRANSPORTER_1"/>
    <property type="match status" value="1"/>
</dbReference>
<dbReference type="GO" id="GO:0016887">
    <property type="term" value="F:ATP hydrolysis activity"/>
    <property type="evidence" value="ECO:0007669"/>
    <property type="project" value="InterPro"/>
</dbReference>